<proteinExistence type="predicted"/>
<dbReference type="InterPro" id="IPR050927">
    <property type="entry name" value="TRPM"/>
</dbReference>
<comment type="subcellular location">
    <subcellularLocation>
        <location evidence="1">Membrane</location>
        <topology evidence="1">Multi-pass membrane protein</topology>
    </subcellularLocation>
</comment>
<evidence type="ECO:0000256" key="1">
    <source>
        <dbReference type="ARBA" id="ARBA00004141"/>
    </source>
</evidence>
<keyword evidence="4" id="KW-0472">Membrane</keyword>
<dbReference type="GO" id="GO:0099604">
    <property type="term" value="F:ligand-gated calcium channel activity"/>
    <property type="evidence" value="ECO:0007669"/>
    <property type="project" value="TreeGrafter"/>
</dbReference>
<evidence type="ECO:0000313" key="6">
    <source>
        <dbReference type="EMBL" id="CAL1539576.1"/>
    </source>
</evidence>
<evidence type="ECO:0000256" key="3">
    <source>
        <dbReference type="ARBA" id="ARBA00022989"/>
    </source>
</evidence>
<organism evidence="6 7">
    <name type="scientific">Lymnaea stagnalis</name>
    <name type="common">Great pond snail</name>
    <name type="synonym">Helix stagnalis</name>
    <dbReference type="NCBI Taxonomy" id="6523"/>
    <lineage>
        <taxon>Eukaryota</taxon>
        <taxon>Metazoa</taxon>
        <taxon>Spiralia</taxon>
        <taxon>Lophotrochozoa</taxon>
        <taxon>Mollusca</taxon>
        <taxon>Gastropoda</taxon>
        <taxon>Heterobranchia</taxon>
        <taxon>Euthyneura</taxon>
        <taxon>Panpulmonata</taxon>
        <taxon>Hygrophila</taxon>
        <taxon>Lymnaeoidea</taxon>
        <taxon>Lymnaeidae</taxon>
        <taxon>Lymnaea</taxon>
    </lineage>
</organism>
<dbReference type="GO" id="GO:0005886">
    <property type="term" value="C:plasma membrane"/>
    <property type="evidence" value="ECO:0007669"/>
    <property type="project" value="TreeGrafter"/>
</dbReference>
<evidence type="ECO:0000256" key="2">
    <source>
        <dbReference type="ARBA" id="ARBA00022692"/>
    </source>
</evidence>
<dbReference type="EMBL" id="CAXITT010000344">
    <property type="protein sequence ID" value="CAL1539576.1"/>
    <property type="molecule type" value="Genomic_DNA"/>
</dbReference>
<dbReference type="Pfam" id="PF25508">
    <property type="entry name" value="TRPM2"/>
    <property type="match status" value="1"/>
</dbReference>
<gene>
    <name evidence="6" type="ORF">GSLYS_00013309001</name>
</gene>
<evidence type="ECO:0000313" key="7">
    <source>
        <dbReference type="Proteomes" id="UP001497497"/>
    </source>
</evidence>
<evidence type="ECO:0000259" key="5">
    <source>
        <dbReference type="Pfam" id="PF25508"/>
    </source>
</evidence>
<dbReference type="PANTHER" id="PTHR13800">
    <property type="entry name" value="TRANSIENT RECEPTOR POTENTIAL CATION CHANNEL, SUBFAMILY M, MEMBER 6"/>
    <property type="match status" value="1"/>
</dbReference>
<reference evidence="6 7" key="1">
    <citation type="submission" date="2024-04" db="EMBL/GenBank/DDBJ databases">
        <authorList>
            <consortium name="Genoscope - CEA"/>
            <person name="William W."/>
        </authorList>
    </citation>
    <scope>NUCLEOTIDE SEQUENCE [LARGE SCALE GENOMIC DNA]</scope>
</reference>
<keyword evidence="7" id="KW-1185">Reference proteome</keyword>
<evidence type="ECO:0000256" key="4">
    <source>
        <dbReference type="ARBA" id="ARBA00023136"/>
    </source>
</evidence>
<feature type="domain" description="TRPM-like" evidence="5">
    <location>
        <begin position="77"/>
        <end position="187"/>
    </location>
</feature>
<comment type="caution">
    <text evidence="6">The sequence shown here is derived from an EMBL/GenBank/DDBJ whole genome shotgun (WGS) entry which is preliminary data.</text>
</comment>
<dbReference type="InterPro" id="IPR057366">
    <property type="entry name" value="TRPM-like"/>
</dbReference>
<keyword evidence="2" id="KW-0812">Transmembrane</keyword>
<keyword evidence="3" id="KW-1133">Transmembrane helix</keyword>
<protein>
    <recommendedName>
        <fullName evidence="5">TRPM-like domain-containing protein</fullName>
    </recommendedName>
</protein>
<dbReference type="Proteomes" id="UP001497497">
    <property type="component" value="Unassembled WGS sequence"/>
</dbReference>
<accession>A0AAV2I321</accession>
<name>A0AAV2I321_LYMST</name>
<sequence>MRLYRQNFLTYMSQHGVNLMALVNEHFICALFQKEPWQDANNPYGEGLTLVGICRDVFKKIRPLAGKSFLEKTEESFDMADLLFVDSVFEMKLETSLLYWTLVRHPIHAALIAYGISKSLKKSTQGKVTVLKENMTTYRKLLIEAVNNSYYKSRPETFKMLKQQIPEWGSASCIQIALATSNKKFLSEAPLVNMRECIWNGHVGQDDSSNI</sequence>
<dbReference type="PANTHER" id="PTHR13800:SF12">
    <property type="entry name" value="TRANSIENT RECEPTOR POTENTIAL CATION CHANNEL SUBFAMILY M MEMBER-LIKE 2"/>
    <property type="match status" value="1"/>
</dbReference>
<dbReference type="AlphaFoldDB" id="A0AAV2I321"/>